<evidence type="ECO:0000259" key="9">
    <source>
        <dbReference type="Pfam" id="PF06458"/>
    </source>
</evidence>
<dbReference type="InterPro" id="IPR019931">
    <property type="entry name" value="LPXTG_anchor"/>
</dbReference>
<keyword evidence="3" id="KW-0732">Signal</keyword>
<dbReference type="RefSeq" id="WP_109586771.1">
    <property type="nucleotide sequence ID" value="NZ_CP029477.1"/>
</dbReference>
<evidence type="ECO:0000256" key="2">
    <source>
        <dbReference type="ARBA" id="ARBA00022525"/>
    </source>
</evidence>
<keyword evidence="5" id="KW-0572">Peptidoglycan-anchor</keyword>
<proteinExistence type="predicted"/>
<feature type="domain" description="MucBP" evidence="9">
    <location>
        <begin position="447"/>
        <end position="510"/>
    </location>
</feature>
<name>A0ABM6W250_9LACO</name>
<keyword evidence="1" id="KW-0134">Cell wall</keyword>
<dbReference type="SUPFAM" id="SSF49899">
    <property type="entry name" value="Concanavalin A-like lectins/glucanases"/>
    <property type="match status" value="1"/>
</dbReference>
<organism evidence="10 11">
    <name type="scientific">Lactobacillus kullabergensis</name>
    <dbReference type="NCBI Taxonomy" id="1218493"/>
    <lineage>
        <taxon>Bacteria</taxon>
        <taxon>Bacillati</taxon>
        <taxon>Bacillota</taxon>
        <taxon>Bacilli</taxon>
        <taxon>Lactobacillales</taxon>
        <taxon>Lactobacillaceae</taxon>
        <taxon>Lactobacillus</taxon>
    </lineage>
</organism>
<feature type="domain" description="MucBP" evidence="9">
    <location>
        <begin position="816"/>
        <end position="880"/>
    </location>
</feature>
<evidence type="ECO:0000256" key="5">
    <source>
        <dbReference type="ARBA" id="ARBA00023088"/>
    </source>
</evidence>
<sequence length="1056" mass="115259">MYKKRIVAFFLGILLFLFYGNVNTTYADTNSSPYIIVDKDSFNDYFNLNGSASYDQNAGVVTLTPASKNQVGSFTLNSKIDLNTSFSLLGYINLGENPNGGDGLGFAFHGGNSSDLGNAGGNLGIAGLQNAIGFKIDTFLNKFVAPESDLKGSMVNQADSFGFGLNPDSGNPPYGAFVTTSKKQLKSKNGVLVDRWWAEDVPDSAQSLSSSDIDGEFHKFNVNYDGRSRLLTISFTQTNDNVLRWTKQIDDSYSTMSLTVTGSTGSLINEQQFKITSFSFQEAATVDVKYVDTFGKTLAQGKVDYPSGAYVNGTYNTEKMEIKGYTFQNMDDGTVTEEKSLPATGTLKKNGNNGSIIYVYKANNYRVKFDPNQGINTMPDQLFTYNVAQLLNKNIFVRDNFVFNNWNTAPDASGVTYTDGQNVFNLTDTANGVITLYAQWKKANCAVITKYVDETGKEIHDPVTETGIIGTKYVTKKLAIEGYTLDESKIPANATGKYSENDIVVTYVYKKDPPAPTVGKVTTKYVDETGKEIHDPVTETGVVGAEYVTKKLAIEGYTLDESKIPANATGKYSENDIVVTYVYKKDPPAPTVGKVTTKYVDETGKEIHDPVTETGIVGTAYVTKKLAIEGYTLDESKIPANATGKYSENDIVVTYVYKKDPPAPTVGKVTTKYVDETGKEIHDPVTETGIVGTAYVTKKLAIEGYTLDESKIPANATGKYSENDIVVTYVYKKDPPAPTVGKVTTKYVDETGKEIHDPVTETGIVGTAYVTKKLAIEGYTLDESKIPANATGKYSENDIVVTYVYKKDSPAPTVGKVTTKYVDEAGNEIHDPVTETGVVGAEYVAKKLAIEGYTLDESKIPANATGKYSENDIVVTYVYKKDSPAPTVGKVITKFVDEAGNEIHKPVEQTGVVGSSYTTAKLGISGYTLDESKLPNNRDGKFIQGDIIVTYVYSMNKPQVNDTPTAEQDKNNYGDNNDSNKQNDVNGTNHDFAKTVSNNKTAKKQEVSQKPTALKSKKASLPKTGAKEQKYLLVFGTLLLLFIVYITLDTNKHHDY</sequence>
<dbReference type="InterPro" id="IPR013320">
    <property type="entry name" value="ConA-like_dom_sf"/>
</dbReference>
<feature type="region of interest" description="Disordered" evidence="6">
    <location>
        <begin position="959"/>
        <end position="1021"/>
    </location>
</feature>
<evidence type="ECO:0008006" key="12">
    <source>
        <dbReference type="Google" id="ProtNLM"/>
    </source>
</evidence>
<feature type="domain" description="MucBP" evidence="9">
    <location>
        <begin position="890"/>
        <end position="953"/>
    </location>
</feature>
<dbReference type="Pfam" id="PF18483">
    <property type="entry name" value="Lectin_L-type_dom"/>
    <property type="match status" value="1"/>
</dbReference>
<reference evidence="10 11" key="1">
    <citation type="submission" date="2018-05" db="EMBL/GenBank/DDBJ databases">
        <title>Reference genomes for bee gut microbiota database.</title>
        <authorList>
            <person name="Ellegaard K.M."/>
        </authorList>
    </citation>
    <scope>NUCLEOTIDE SEQUENCE [LARGE SCALE GENOMIC DNA]</scope>
    <source>
        <strain evidence="10 11">ESL0186</strain>
    </source>
</reference>
<dbReference type="Gene3D" id="2.60.120.200">
    <property type="match status" value="1"/>
</dbReference>
<feature type="domain" description="MucBP" evidence="9">
    <location>
        <begin position="668"/>
        <end position="732"/>
    </location>
</feature>
<evidence type="ECO:0000313" key="10">
    <source>
        <dbReference type="EMBL" id="AWM75966.1"/>
    </source>
</evidence>
<keyword evidence="2" id="KW-0964">Secreted</keyword>
<dbReference type="Gene3D" id="2.60.40.4270">
    <property type="entry name" value="Listeria-Bacteroides repeat domain"/>
    <property type="match status" value="1"/>
</dbReference>
<evidence type="ECO:0000259" key="8">
    <source>
        <dbReference type="Pfam" id="PF00746"/>
    </source>
</evidence>
<dbReference type="CDD" id="cd01951">
    <property type="entry name" value="lectin_L-type"/>
    <property type="match status" value="1"/>
</dbReference>
<evidence type="ECO:0000256" key="1">
    <source>
        <dbReference type="ARBA" id="ARBA00022512"/>
    </source>
</evidence>
<feature type="domain" description="MucBP" evidence="9">
    <location>
        <begin position="594"/>
        <end position="658"/>
    </location>
</feature>
<evidence type="ECO:0000256" key="4">
    <source>
        <dbReference type="ARBA" id="ARBA00022737"/>
    </source>
</evidence>
<feature type="domain" description="MucBP" evidence="9">
    <location>
        <begin position="285"/>
        <end position="361"/>
    </location>
</feature>
<evidence type="ECO:0000256" key="6">
    <source>
        <dbReference type="SAM" id="MobiDB-lite"/>
    </source>
</evidence>
<evidence type="ECO:0000313" key="11">
    <source>
        <dbReference type="Proteomes" id="UP000246036"/>
    </source>
</evidence>
<dbReference type="InterPro" id="IPR009459">
    <property type="entry name" value="MucBP_dom"/>
</dbReference>
<dbReference type="Pfam" id="PF06458">
    <property type="entry name" value="MucBP"/>
    <property type="match status" value="8"/>
</dbReference>
<keyword evidence="7" id="KW-1133">Transmembrane helix</keyword>
<evidence type="ECO:0000256" key="3">
    <source>
        <dbReference type="ARBA" id="ARBA00022729"/>
    </source>
</evidence>
<keyword evidence="11" id="KW-1185">Reference proteome</keyword>
<feature type="domain" description="Gram-positive cocci surface proteins LPxTG" evidence="8">
    <location>
        <begin position="1015"/>
        <end position="1044"/>
    </location>
</feature>
<keyword evidence="7" id="KW-0472">Membrane</keyword>
<accession>A0ABM6W250</accession>
<dbReference type="Gene3D" id="3.10.20.320">
    <property type="entry name" value="Putative peptidoglycan bound protein (lpxtg motif)"/>
    <property type="match status" value="8"/>
</dbReference>
<dbReference type="Pfam" id="PF00746">
    <property type="entry name" value="Gram_pos_anchor"/>
    <property type="match status" value="1"/>
</dbReference>
<feature type="domain" description="MucBP" evidence="9">
    <location>
        <begin position="742"/>
        <end position="806"/>
    </location>
</feature>
<dbReference type="EMBL" id="CP029477">
    <property type="protein sequence ID" value="AWM75966.1"/>
    <property type="molecule type" value="Genomic_DNA"/>
</dbReference>
<dbReference type="Proteomes" id="UP000246036">
    <property type="component" value="Chromosome"/>
</dbReference>
<gene>
    <name evidence="10" type="ORF">DKL58_08240</name>
</gene>
<feature type="transmembrane region" description="Helical" evidence="7">
    <location>
        <begin position="1031"/>
        <end position="1048"/>
    </location>
</feature>
<dbReference type="InterPro" id="IPR042229">
    <property type="entry name" value="Listeria/Bacterioides_rpt_sf"/>
</dbReference>
<feature type="compositionally biased region" description="Polar residues" evidence="6">
    <location>
        <begin position="973"/>
        <end position="1000"/>
    </location>
</feature>
<keyword evidence="4" id="KW-0677">Repeat</keyword>
<dbReference type="InterPro" id="IPR056573">
    <property type="entry name" value="Lectin_L-type_dom"/>
</dbReference>
<protein>
    <recommendedName>
        <fullName evidence="12">Cell surface protein</fullName>
    </recommendedName>
</protein>
<keyword evidence="7" id="KW-0812">Transmembrane</keyword>
<evidence type="ECO:0000256" key="7">
    <source>
        <dbReference type="SAM" id="Phobius"/>
    </source>
</evidence>
<dbReference type="NCBIfam" id="TIGR01167">
    <property type="entry name" value="LPXTG_anchor"/>
    <property type="match status" value="1"/>
</dbReference>
<feature type="domain" description="MucBP" evidence="9">
    <location>
        <begin position="520"/>
        <end position="584"/>
    </location>
</feature>